<dbReference type="InterPro" id="IPR005031">
    <property type="entry name" value="COQ10_START"/>
</dbReference>
<comment type="caution">
    <text evidence="3">The sequence shown here is derived from an EMBL/GenBank/DDBJ whole genome shotgun (WGS) entry which is preliminary data.</text>
</comment>
<reference evidence="3 4" key="1">
    <citation type="journal article" date="2021" name="Int. J. Syst. Evol. Microbiol.">
        <title>Reticulibacter mediterranei gen. nov., sp. nov., within the new family Reticulibacteraceae fam. nov., and Ktedonospora formicarum gen. nov., sp. nov., Ktedonobacter robiniae sp. nov., Dictyobacter formicarum sp. nov. and Dictyobacter arantiisoli sp. nov., belonging to the class Ktedonobacteria.</title>
        <authorList>
            <person name="Yabe S."/>
            <person name="Zheng Y."/>
            <person name="Wang C.M."/>
            <person name="Sakai Y."/>
            <person name="Abe K."/>
            <person name="Yokota A."/>
            <person name="Donadio S."/>
            <person name="Cavaletti L."/>
            <person name="Monciardini P."/>
        </authorList>
    </citation>
    <scope>NUCLEOTIDE SEQUENCE [LARGE SCALE GENOMIC DNA]</scope>
    <source>
        <strain evidence="3 4">SOSP1-30</strain>
    </source>
</reference>
<organism evidence="3 4">
    <name type="scientific">Ktedonobacter robiniae</name>
    <dbReference type="NCBI Taxonomy" id="2778365"/>
    <lineage>
        <taxon>Bacteria</taxon>
        <taxon>Bacillati</taxon>
        <taxon>Chloroflexota</taxon>
        <taxon>Ktedonobacteria</taxon>
        <taxon>Ktedonobacterales</taxon>
        <taxon>Ktedonobacteraceae</taxon>
        <taxon>Ktedonobacter</taxon>
    </lineage>
</organism>
<name>A0ABQ3UTN5_9CHLR</name>
<evidence type="ECO:0000256" key="1">
    <source>
        <dbReference type="SAM" id="MobiDB-lite"/>
    </source>
</evidence>
<dbReference type="Gene3D" id="3.30.530.20">
    <property type="match status" value="1"/>
</dbReference>
<keyword evidence="4" id="KW-1185">Reference proteome</keyword>
<evidence type="ECO:0000313" key="4">
    <source>
        <dbReference type="Proteomes" id="UP000654345"/>
    </source>
</evidence>
<dbReference type="PANTHER" id="PTHR33824:SF7">
    <property type="entry name" value="POLYKETIDE CYCLASE_DEHYDRASE AND LIPID TRANSPORT SUPERFAMILY PROTEIN"/>
    <property type="match status" value="1"/>
</dbReference>
<dbReference type="InterPro" id="IPR023393">
    <property type="entry name" value="START-like_dom_sf"/>
</dbReference>
<feature type="domain" description="Coenzyme Q-binding protein COQ10 START" evidence="2">
    <location>
        <begin position="10"/>
        <end position="114"/>
    </location>
</feature>
<dbReference type="EMBL" id="BNJG01000002">
    <property type="protein sequence ID" value="GHO55805.1"/>
    <property type="molecule type" value="Genomic_DNA"/>
</dbReference>
<feature type="region of interest" description="Disordered" evidence="1">
    <location>
        <begin position="193"/>
        <end position="220"/>
    </location>
</feature>
<sequence>MGEHHVTVLVPASVKNVYAFFTHFHDFPKYMHCVREVTYYDSQRSHWVVQVAGKQEWDAVNENWIPERQVGWRSTKGLQNRGTVKFTPLGAEQTSVDVFISHIPPMGIVGKIAEWLGIDSHFQTVLEKEMQNFTRMVEEAPRGTADPMMSHYLFHQESAFTRGKTTERQRAAMKSDPMMSPEHLHEREIVVASEQEEETREKESRRVGMERRKGQMQEAVRAQDEILRKQRVLDQQEIRERHEREDIQKGIKHELDPVRDTLGGRNASMERTAFGDQDARHERFPQHQEGPMTARPLRSQKDEMPKLSEEEEKAESQWKNLIRGRSLEDETK</sequence>
<dbReference type="InterPro" id="IPR047137">
    <property type="entry name" value="ORF3"/>
</dbReference>
<dbReference type="PANTHER" id="PTHR33824">
    <property type="entry name" value="POLYKETIDE CYCLASE/DEHYDRASE AND LIPID TRANSPORT SUPERFAMILY PROTEIN"/>
    <property type="match status" value="1"/>
</dbReference>
<evidence type="ECO:0000259" key="2">
    <source>
        <dbReference type="Pfam" id="PF03364"/>
    </source>
</evidence>
<feature type="compositionally biased region" description="Basic and acidic residues" evidence="1">
    <location>
        <begin position="199"/>
        <end position="220"/>
    </location>
</feature>
<feature type="region of interest" description="Disordered" evidence="1">
    <location>
        <begin position="273"/>
        <end position="332"/>
    </location>
</feature>
<feature type="compositionally biased region" description="Basic and acidic residues" evidence="1">
    <location>
        <begin position="277"/>
        <end position="286"/>
    </location>
</feature>
<feature type="compositionally biased region" description="Basic and acidic residues" evidence="1">
    <location>
        <begin position="299"/>
        <end position="308"/>
    </location>
</feature>
<dbReference type="Proteomes" id="UP000654345">
    <property type="component" value="Unassembled WGS sequence"/>
</dbReference>
<accession>A0ABQ3UTN5</accession>
<gene>
    <name evidence="3" type="ORF">KSB_42800</name>
</gene>
<proteinExistence type="predicted"/>
<protein>
    <recommendedName>
        <fullName evidence="2">Coenzyme Q-binding protein COQ10 START domain-containing protein</fullName>
    </recommendedName>
</protein>
<dbReference type="SUPFAM" id="SSF55961">
    <property type="entry name" value="Bet v1-like"/>
    <property type="match status" value="1"/>
</dbReference>
<evidence type="ECO:0000313" key="3">
    <source>
        <dbReference type="EMBL" id="GHO55805.1"/>
    </source>
</evidence>
<dbReference type="Pfam" id="PF03364">
    <property type="entry name" value="Polyketide_cyc"/>
    <property type="match status" value="1"/>
</dbReference>